<organism evidence="2 3">
    <name type="scientific">Steinernema carpocapsae</name>
    <name type="common">Entomopathogenic nematode</name>
    <dbReference type="NCBI Taxonomy" id="34508"/>
    <lineage>
        <taxon>Eukaryota</taxon>
        <taxon>Metazoa</taxon>
        <taxon>Ecdysozoa</taxon>
        <taxon>Nematoda</taxon>
        <taxon>Chromadorea</taxon>
        <taxon>Rhabditida</taxon>
        <taxon>Tylenchina</taxon>
        <taxon>Panagrolaimomorpha</taxon>
        <taxon>Strongyloidoidea</taxon>
        <taxon>Steinernematidae</taxon>
        <taxon>Steinernema</taxon>
    </lineage>
</organism>
<accession>A0A4U5PH24</accession>
<feature type="chain" id="PRO_5020269384" description="UPAR/Ly6 domain-containing protein" evidence="1">
    <location>
        <begin position="19"/>
        <end position="120"/>
    </location>
</feature>
<evidence type="ECO:0008006" key="4">
    <source>
        <dbReference type="Google" id="ProtNLM"/>
    </source>
</evidence>
<evidence type="ECO:0000256" key="1">
    <source>
        <dbReference type="SAM" id="SignalP"/>
    </source>
</evidence>
<dbReference type="Proteomes" id="UP000298663">
    <property type="component" value="Unassembled WGS sequence"/>
</dbReference>
<reference evidence="2 3" key="1">
    <citation type="journal article" date="2015" name="Genome Biol.">
        <title>Comparative genomics of Steinernema reveals deeply conserved gene regulatory networks.</title>
        <authorList>
            <person name="Dillman A.R."/>
            <person name="Macchietto M."/>
            <person name="Porter C.F."/>
            <person name="Rogers A."/>
            <person name="Williams B."/>
            <person name="Antoshechkin I."/>
            <person name="Lee M.M."/>
            <person name="Goodwin Z."/>
            <person name="Lu X."/>
            <person name="Lewis E.E."/>
            <person name="Goodrich-Blair H."/>
            <person name="Stock S.P."/>
            <person name="Adams B.J."/>
            <person name="Sternberg P.W."/>
            <person name="Mortazavi A."/>
        </authorList>
    </citation>
    <scope>NUCLEOTIDE SEQUENCE [LARGE SCALE GENOMIC DNA]</scope>
    <source>
        <strain evidence="2 3">ALL</strain>
    </source>
</reference>
<protein>
    <recommendedName>
        <fullName evidence="4">UPAR/Ly6 domain-containing protein</fullName>
    </recommendedName>
</protein>
<dbReference type="AlphaFoldDB" id="A0A4U5PH24"/>
<reference evidence="2 3" key="2">
    <citation type="journal article" date="2019" name="G3 (Bethesda)">
        <title>Hybrid Assembly of the Genome of the Entomopathogenic Nematode Steinernema carpocapsae Identifies the X-Chromosome.</title>
        <authorList>
            <person name="Serra L."/>
            <person name="Macchietto M."/>
            <person name="Macias-Munoz A."/>
            <person name="McGill C.J."/>
            <person name="Rodriguez I.M."/>
            <person name="Rodriguez B."/>
            <person name="Murad R."/>
            <person name="Mortazavi A."/>
        </authorList>
    </citation>
    <scope>NUCLEOTIDE SEQUENCE [LARGE SCALE GENOMIC DNA]</scope>
    <source>
        <strain evidence="2 3">ALL</strain>
    </source>
</reference>
<keyword evidence="1" id="KW-0732">Signal</keyword>
<gene>
    <name evidence="2" type="ORF">L596_009921</name>
</gene>
<feature type="signal peptide" evidence="1">
    <location>
        <begin position="1"/>
        <end position="18"/>
    </location>
</feature>
<sequence>MLRPVLVLLLVASSATLALECYQETNYNGQNSNRATVSCAYGWCVKISGNLNGQKGTVRGCAGDLPGDICGGIGNKCSDIGLVGYGDVNVCCCNSNKCNGVMASKLALGGLSLVVACLFL</sequence>
<dbReference type="EMBL" id="AZBU02000002">
    <property type="protein sequence ID" value="TKR95800.1"/>
    <property type="molecule type" value="Genomic_DNA"/>
</dbReference>
<proteinExistence type="predicted"/>
<keyword evidence="3" id="KW-1185">Reference proteome</keyword>
<evidence type="ECO:0000313" key="3">
    <source>
        <dbReference type="Proteomes" id="UP000298663"/>
    </source>
</evidence>
<dbReference type="InterPro" id="IPR045860">
    <property type="entry name" value="Snake_toxin-like_sf"/>
</dbReference>
<dbReference type="SUPFAM" id="SSF57302">
    <property type="entry name" value="Snake toxin-like"/>
    <property type="match status" value="1"/>
</dbReference>
<comment type="caution">
    <text evidence="2">The sequence shown here is derived from an EMBL/GenBank/DDBJ whole genome shotgun (WGS) entry which is preliminary data.</text>
</comment>
<name>A0A4U5PH24_STECR</name>
<evidence type="ECO:0000313" key="2">
    <source>
        <dbReference type="EMBL" id="TKR95800.1"/>
    </source>
</evidence>